<dbReference type="PANTHER" id="PTHR21228">
    <property type="entry name" value="FAST LEU-RICH DOMAIN-CONTAINING"/>
    <property type="match status" value="1"/>
</dbReference>
<dbReference type="EMBL" id="CAXAMM010028002">
    <property type="protein sequence ID" value="CAK9061977.1"/>
    <property type="molecule type" value="Genomic_DNA"/>
</dbReference>
<dbReference type="SUPFAM" id="SSF55120">
    <property type="entry name" value="Pseudouridine synthase"/>
    <property type="match status" value="1"/>
</dbReference>
<keyword evidence="1" id="KW-0808">Transferase</keyword>
<dbReference type="Gene3D" id="3.30.2350.10">
    <property type="entry name" value="Pseudouridine synthase"/>
    <property type="match status" value="1"/>
</dbReference>
<reference evidence="1 2" key="1">
    <citation type="submission" date="2024-02" db="EMBL/GenBank/DDBJ databases">
        <authorList>
            <person name="Chen Y."/>
            <person name="Shah S."/>
            <person name="Dougan E. K."/>
            <person name="Thang M."/>
            <person name="Chan C."/>
        </authorList>
    </citation>
    <scope>NUCLEOTIDE SEQUENCE [LARGE SCALE GENOMIC DNA]</scope>
</reference>
<proteinExistence type="predicted"/>
<evidence type="ECO:0000313" key="1">
    <source>
        <dbReference type="EMBL" id="CAK9061977.1"/>
    </source>
</evidence>
<protein>
    <submittedName>
        <fullName evidence="1">Protein kinase 2</fullName>
    </submittedName>
</protein>
<gene>
    <name evidence="1" type="ORF">SCF082_LOCUS32374</name>
</gene>
<sequence length="583" mass="64401">MALENALRQLLVRDHPASLQRLVTAPRSQLLDLDASKLCRLAWVLGKRQDAGATRATSRTHEAGLLLRLQPLLRFESCRDVGIVSWAFARQRLLEKQFLLHLISVYGTLKPGDPVSLANLLWASALASISLSPVEQLLAAHREVLAEAKSAELARLLWALGSMRVADTVFHRSKEIMWRDAKTQDLANTLWALTRVGWSMPEDLIKELESRHLPTIELVACLSALAEARNVSSSLWQKADPKAGTWCGHSPSARALGTLLWAHATAQVDPSPNLLKELRISVMSPQSLANSLWSLAKLQVDIPANAIDECRKILQKDLARFKPQEFASCVWAIGSMEKPAVEFFESLQLPDLRPFEDHHLSQVAWAFSSAGVRRLEVLELLASEMLCRNGFSLQAIANITWALKNLEFAQFAPHAAALHAHLQGLVARRLILSHGLPANEDVDSLLGILWANRENDVLTGAITSSLQRLGRKMDLARQSNPQSGILTQACDEHADTDQPRLQLEVPGVVVIYKPHGWEVDTVSTEQSGRKLSTFIRSRFDLEGFVSRLDTPSSGLLLSATCYEGLLLLQAQRELGEAFGPALG</sequence>
<keyword evidence="2" id="KW-1185">Reference proteome</keyword>
<dbReference type="InterPro" id="IPR050870">
    <property type="entry name" value="FAST_kinase"/>
</dbReference>
<dbReference type="Proteomes" id="UP001642464">
    <property type="component" value="Unassembled WGS sequence"/>
</dbReference>
<evidence type="ECO:0000313" key="2">
    <source>
        <dbReference type="Proteomes" id="UP001642464"/>
    </source>
</evidence>
<dbReference type="PANTHER" id="PTHR21228:SF40">
    <property type="entry name" value="LD45607P"/>
    <property type="match status" value="1"/>
</dbReference>
<organism evidence="1 2">
    <name type="scientific">Durusdinium trenchii</name>
    <dbReference type="NCBI Taxonomy" id="1381693"/>
    <lineage>
        <taxon>Eukaryota</taxon>
        <taxon>Sar</taxon>
        <taxon>Alveolata</taxon>
        <taxon>Dinophyceae</taxon>
        <taxon>Suessiales</taxon>
        <taxon>Symbiodiniaceae</taxon>
        <taxon>Durusdinium</taxon>
    </lineage>
</organism>
<name>A0ABP0NDV3_9DINO</name>
<comment type="caution">
    <text evidence="1">The sequence shown here is derived from an EMBL/GenBank/DDBJ whole genome shotgun (WGS) entry which is preliminary data.</text>
</comment>
<keyword evidence="1" id="KW-0418">Kinase</keyword>
<dbReference type="InterPro" id="IPR020103">
    <property type="entry name" value="PsdUridine_synth_cat_dom_sf"/>
</dbReference>
<dbReference type="GO" id="GO:0016301">
    <property type="term" value="F:kinase activity"/>
    <property type="evidence" value="ECO:0007669"/>
    <property type="project" value="UniProtKB-KW"/>
</dbReference>
<accession>A0ABP0NDV3</accession>